<name>A0A0C9RXF1_AMBAM</name>
<dbReference type="PROSITE" id="PS50279">
    <property type="entry name" value="BPTI_KUNITZ_2"/>
    <property type="match status" value="1"/>
</dbReference>
<dbReference type="AlphaFoldDB" id="A0A0C9RXF1"/>
<feature type="chain" id="PRO_5002202582" evidence="1">
    <location>
        <begin position="19"/>
        <end position="170"/>
    </location>
</feature>
<feature type="signal peptide" evidence="1">
    <location>
        <begin position="1"/>
        <end position="18"/>
    </location>
</feature>
<dbReference type="SMART" id="SM00131">
    <property type="entry name" value="KU"/>
    <property type="match status" value="1"/>
</dbReference>
<evidence type="ECO:0000313" key="3">
    <source>
        <dbReference type="EMBL" id="JAG92326.1"/>
    </source>
</evidence>
<protein>
    <submittedName>
        <fullName evidence="3">Putative tick kunitz 1</fullName>
    </submittedName>
</protein>
<accession>A0A0C9RXF1</accession>
<dbReference type="GO" id="GO:0004867">
    <property type="term" value="F:serine-type endopeptidase inhibitor activity"/>
    <property type="evidence" value="ECO:0007669"/>
    <property type="project" value="InterPro"/>
</dbReference>
<proteinExistence type="evidence at transcript level"/>
<dbReference type="SUPFAM" id="SSF57362">
    <property type="entry name" value="BPTI-like"/>
    <property type="match status" value="2"/>
</dbReference>
<dbReference type="Gene3D" id="4.10.410.10">
    <property type="entry name" value="Pancreatic trypsin inhibitor Kunitz domain"/>
    <property type="match status" value="1"/>
</dbReference>
<evidence type="ECO:0000256" key="1">
    <source>
        <dbReference type="SAM" id="SignalP"/>
    </source>
</evidence>
<reference evidence="3" key="1">
    <citation type="journal article" date="2015" name="PLoS ONE">
        <title>An Insight into the Sialome of the Lone Star Tick, Amblyomma americanum, with a Glimpse on Its Time Dependent Gene Expression.</title>
        <authorList>
            <person name="Karim S."/>
            <person name="Ribeiro J.M."/>
        </authorList>
    </citation>
    <scope>NUCLEOTIDE SEQUENCE</scope>
    <source>
        <tissue evidence="3">Salivary gland</tissue>
    </source>
</reference>
<feature type="domain" description="BPTI/Kunitz inhibitor" evidence="2">
    <location>
        <begin position="42"/>
        <end position="98"/>
    </location>
</feature>
<dbReference type="Pfam" id="PF00014">
    <property type="entry name" value="Kunitz_BPTI"/>
    <property type="match status" value="1"/>
</dbReference>
<dbReference type="InterPro" id="IPR036880">
    <property type="entry name" value="Kunitz_BPTI_sf"/>
</dbReference>
<evidence type="ECO:0000259" key="2">
    <source>
        <dbReference type="PROSITE" id="PS50279"/>
    </source>
</evidence>
<dbReference type="InterPro" id="IPR002223">
    <property type="entry name" value="Kunitz_BPTI"/>
</dbReference>
<dbReference type="EMBL" id="GBZX01000414">
    <property type="protein sequence ID" value="JAG92326.1"/>
    <property type="molecule type" value="mRNA"/>
</dbReference>
<organism evidence="3">
    <name type="scientific">Amblyomma americanum</name>
    <name type="common">Lone star tick</name>
    <dbReference type="NCBI Taxonomy" id="6943"/>
    <lineage>
        <taxon>Eukaryota</taxon>
        <taxon>Metazoa</taxon>
        <taxon>Ecdysozoa</taxon>
        <taxon>Arthropoda</taxon>
        <taxon>Chelicerata</taxon>
        <taxon>Arachnida</taxon>
        <taxon>Acari</taxon>
        <taxon>Parasitiformes</taxon>
        <taxon>Ixodida</taxon>
        <taxon>Ixodoidea</taxon>
        <taxon>Ixodidae</taxon>
        <taxon>Amblyomminae</taxon>
        <taxon>Amblyomma</taxon>
    </lineage>
</organism>
<sequence length="170" mass="19132">MQLLTIFALLCVLGSTLSDVKRRHIKALPGFNKISYTLPKRCKKPAIHATSTCPNGEEPKLRFTYIPGTKKCDQFWESGCGKKNINSFANFKECMTVCNPSSKCLKTPTQHRGIIPRITSFVFDINTLNCTTKKSLLKPDIGPQYNRFLKEDDCKKTCEPNLQIIITNSG</sequence>
<keyword evidence="1" id="KW-0732">Signal</keyword>